<proteinExistence type="predicted"/>
<name>A0A164XGX7_DAUCS</name>
<protein>
    <submittedName>
        <fullName evidence="1">Uncharacterized protein</fullName>
    </submittedName>
</protein>
<accession>A0A164XGX7</accession>
<dbReference type="PANTHER" id="PTHR33740">
    <property type="entry name" value="GPI-ANCHORED ADHESIN-LIKE PROTEIN"/>
    <property type="match status" value="1"/>
</dbReference>
<dbReference type="Gramene" id="KZM93165">
    <property type="protein sequence ID" value="KZM93165"/>
    <property type="gene ID" value="DCAR_016410"/>
</dbReference>
<evidence type="ECO:0000313" key="2">
    <source>
        <dbReference type="Proteomes" id="UP000077755"/>
    </source>
</evidence>
<gene>
    <name evidence="1" type="ORF">DCAR_0518764</name>
</gene>
<sequence length="137" mass="15180">MGCRKNKHKVVPSNALSGSTISAFDDVSFEDPDFLYIQSLAEAGIVLSKLSVDDSSWQKGAKIFPDRWDTPIHVDAPSGGFIAPFFFTWNCNGTSAFLHNFAVVHLSCQLLCHLTWECVKLLEHLLDICNQAFSQSS</sequence>
<dbReference type="AlphaFoldDB" id="A0A164XGX7"/>
<reference evidence="1" key="1">
    <citation type="journal article" date="2016" name="Nat. Genet.">
        <title>A high-quality carrot genome assembly provides new insights into carotenoid accumulation and asterid genome evolution.</title>
        <authorList>
            <person name="Iorizzo M."/>
            <person name="Ellison S."/>
            <person name="Senalik D."/>
            <person name="Zeng P."/>
            <person name="Satapoomin P."/>
            <person name="Huang J."/>
            <person name="Bowman M."/>
            <person name="Iovene M."/>
            <person name="Sanseverino W."/>
            <person name="Cavagnaro P."/>
            <person name="Yildiz M."/>
            <person name="Macko-Podgorni A."/>
            <person name="Moranska E."/>
            <person name="Grzebelus E."/>
            <person name="Grzebelus D."/>
            <person name="Ashrafi H."/>
            <person name="Zheng Z."/>
            <person name="Cheng S."/>
            <person name="Spooner D."/>
            <person name="Van Deynze A."/>
            <person name="Simon P."/>
        </authorList>
    </citation>
    <scope>NUCLEOTIDE SEQUENCE</scope>
    <source>
        <tissue evidence="1">Leaf</tissue>
    </source>
</reference>
<keyword evidence="2" id="KW-1185">Reference proteome</keyword>
<evidence type="ECO:0000313" key="1">
    <source>
        <dbReference type="EMBL" id="WOG99416.1"/>
    </source>
</evidence>
<organism evidence="1 2">
    <name type="scientific">Daucus carota subsp. sativus</name>
    <name type="common">Carrot</name>
    <dbReference type="NCBI Taxonomy" id="79200"/>
    <lineage>
        <taxon>Eukaryota</taxon>
        <taxon>Viridiplantae</taxon>
        <taxon>Streptophyta</taxon>
        <taxon>Embryophyta</taxon>
        <taxon>Tracheophyta</taxon>
        <taxon>Spermatophyta</taxon>
        <taxon>Magnoliopsida</taxon>
        <taxon>eudicotyledons</taxon>
        <taxon>Gunneridae</taxon>
        <taxon>Pentapetalae</taxon>
        <taxon>asterids</taxon>
        <taxon>campanulids</taxon>
        <taxon>Apiales</taxon>
        <taxon>Apiaceae</taxon>
        <taxon>Apioideae</taxon>
        <taxon>Scandiceae</taxon>
        <taxon>Daucinae</taxon>
        <taxon>Daucus</taxon>
        <taxon>Daucus sect. Daucus</taxon>
    </lineage>
</organism>
<dbReference type="PANTHER" id="PTHR33740:SF1">
    <property type="entry name" value="SLH DOMAIN PROTEIN"/>
    <property type="match status" value="1"/>
</dbReference>
<dbReference type="Proteomes" id="UP000077755">
    <property type="component" value="Chromosome 5"/>
</dbReference>
<reference evidence="1" key="2">
    <citation type="submission" date="2022-03" db="EMBL/GenBank/DDBJ databases">
        <title>Draft title - Genomic analysis of global carrot germplasm unveils the trajectory of domestication and the origin of high carotenoid orange carrot.</title>
        <authorList>
            <person name="Iorizzo M."/>
            <person name="Ellison S."/>
            <person name="Senalik D."/>
            <person name="Macko-Podgorni A."/>
            <person name="Grzebelus D."/>
            <person name="Bostan H."/>
            <person name="Rolling W."/>
            <person name="Curaba J."/>
            <person name="Simon P."/>
        </authorList>
    </citation>
    <scope>NUCLEOTIDE SEQUENCE</scope>
    <source>
        <tissue evidence="1">Leaf</tissue>
    </source>
</reference>
<dbReference type="EMBL" id="CP093347">
    <property type="protein sequence ID" value="WOG99416.1"/>
    <property type="molecule type" value="Genomic_DNA"/>
</dbReference>